<feature type="compositionally biased region" description="Low complexity" evidence="10">
    <location>
        <begin position="10"/>
        <end position="38"/>
    </location>
</feature>
<comment type="subcellular location">
    <subcellularLocation>
        <location evidence="9">Cell membrane</location>
        <topology evidence="9">Single-pass membrane protein</topology>
    </subcellularLocation>
    <subcellularLocation>
        <location evidence="1">Membrane</location>
    </subcellularLocation>
</comment>
<organism evidence="11 12">
    <name type="scientific">Caulobacter segnis</name>
    <dbReference type="NCBI Taxonomy" id="88688"/>
    <lineage>
        <taxon>Bacteria</taxon>
        <taxon>Pseudomonadati</taxon>
        <taxon>Pseudomonadota</taxon>
        <taxon>Alphaproteobacteria</taxon>
        <taxon>Caulobacterales</taxon>
        <taxon>Caulobacteraceae</taxon>
        <taxon>Caulobacter</taxon>
    </lineage>
</organism>
<dbReference type="InterPro" id="IPR038379">
    <property type="entry name" value="SecE_sf"/>
</dbReference>
<dbReference type="PANTHER" id="PTHR33910">
    <property type="entry name" value="PROTEIN TRANSLOCASE SUBUNIT SECE"/>
    <property type="match status" value="1"/>
</dbReference>
<dbReference type="NCBIfam" id="TIGR00964">
    <property type="entry name" value="secE_bact"/>
    <property type="match status" value="1"/>
</dbReference>
<keyword evidence="12" id="KW-1185">Reference proteome</keyword>
<evidence type="ECO:0000256" key="5">
    <source>
        <dbReference type="ARBA" id="ARBA00022927"/>
    </source>
</evidence>
<dbReference type="InterPro" id="IPR005807">
    <property type="entry name" value="SecE_bac"/>
</dbReference>
<dbReference type="PANTHER" id="PTHR33910:SF1">
    <property type="entry name" value="PROTEIN TRANSLOCASE SUBUNIT SECE"/>
    <property type="match status" value="1"/>
</dbReference>
<accession>A0ABY5A0Q0</accession>
<dbReference type="Gene3D" id="1.20.5.1030">
    <property type="entry name" value="Preprotein translocase secy subunit"/>
    <property type="match status" value="1"/>
</dbReference>
<dbReference type="InterPro" id="IPR001901">
    <property type="entry name" value="Translocase_SecE/Sec61-g"/>
</dbReference>
<keyword evidence="4 9" id="KW-0812">Transmembrane</keyword>
<dbReference type="HAMAP" id="MF_00422">
    <property type="entry name" value="SecE"/>
    <property type="match status" value="1"/>
</dbReference>
<proteinExistence type="inferred from homology"/>
<reference evidence="11 12" key="1">
    <citation type="submission" date="2022-04" db="EMBL/GenBank/DDBJ databases">
        <title>Genome sequence of soybean root-associated Caulobacter segnis RL271.</title>
        <authorList>
            <person name="Longley R."/>
            <person name="Bonito G."/>
            <person name="Trigodet F."/>
            <person name="Crosson S."/>
            <person name="Fiebig A."/>
        </authorList>
    </citation>
    <scope>NUCLEOTIDE SEQUENCE [LARGE SCALE GENOMIC DNA]</scope>
    <source>
        <strain evidence="11 12">RL271</strain>
    </source>
</reference>
<protein>
    <recommendedName>
        <fullName evidence="9">Protein translocase subunit SecE</fullName>
    </recommendedName>
</protein>
<evidence type="ECO:0000256" key="8">
    <source>
        <dbReference type="ARBA" id="ARBA00023136"/>
    </source>
</evidence>
<evidence type="ECO:0000256" key="7">
    <source>
        <dbReference type="ARBA" id="ARBA00023010"/>
    </source>
</evidence>
<evidence type="ECO:0000256" key="1">
    <source>
        <dbReference type="ARBA" id="ARBA00004370"/>
    </source>
</evidence>
<comment type="function">
    <text evidence="9">Essential subunit of the Sec protein translocation channel SecYEG. Clamps together the 2 halves of SecY. May contact the channel plug during translocation.</text>
</comment>
<evidence type="ECO:0000256" key="10">
    <source>
        <dbReference type="SAM" id="MobiDB-lite"/>
    </source>
</evidence>
<keyword evidence="5 9" id="KW-0653">Protein transport</keyword>
<name>A0ABY5A0Q0_9CAUL</name>
<evidence type="ECO:0000256" key="3">
    <source>
        <dbReference type="ARBA" id="ARBA00022475"/>
    </source>
</evidence>
<keyword evidence="8 9" id="KW-0472">Membrane</keyword>
<comment type="subunit">
    <text evidence="9">Component of the Sec protein translocase complex. Heterotrimer consisting of SecY, SecE and SecG subunits. The heterotrimers can form oligomers, although 1 heterotrimer is thought to be able to translocate proteins. Interacts with the ribosome. Interacts with SecDF, and other proteins may be involved. Interacts with SecA.</text>
</comment>
<evidence type="ECO:0000256" key="4">
    <source>
        <dbReference type="ARBA" id="ARBA00022692"/>
    </source>
</evidence>
<keyword evidence="2 9" id="KW-0813">Transport</keyword>
<evidence type="ECO:0000256" key="9">
    <source>
        <dbReference type="HAMAP-Rule" id="MF_00422"/>
    </source>
</evidence>
<evidence type="ECO:0000313" key="11">
    <source>
        <dbReference type="EMBL" id="USQ98510.1"/>
    </source>
</evidence>
<dbReference type="Proteomes" id="UP001057520">
    <property type="component" value="Chromosome"/>
</dbReference>
<keyword evidence="7 9" id="KW-0811">Translocation</keyword>
<sequence length="106" mass="11010">MARKPGSSPTAMKNRAAKTAAAMAPAGAGATSAAAPAAPKKRTSPAQFAREVRAEARKITWTSRKETWITSVMVFIMVVLASLFFTAVDGGIGFAINQLLKLATSG</sequence>
<feature type="region of interest" description="Disordered" evidence="10">
    <location>
        <begin position="1"/>
        <end position="49"/>
    </location>
</feature>
<evidence type="ECO:0000313" key="12">
    <source>
        <dbReference type="Proteomes" id="UP001057520"/>
    </source>
</evidence>
<dbReference type="Pfam" id="PF00584">
    <property type="entry name" value="SecE"/>
    <property type="match status" value="1"/>
</dbReference>
<gene>
    <name evidence="9 11" type="primary">secE</name>
    <name evidence="11" type="ORF">MZV50_04920</name>
</gene>
<feature type="transmembrane region" description="Helical" evidence="9">
    <location>
        <begin position="68"/>
        <end position="96"/>
    </location>
</feature>
<evidence type="ECO:0000256" key="2">
    <source>
        <dbReference type="ARBA" id="ARBA00022448"/>
    </source>
</evidence>
<evidence type="ECO:0000256" key="6">
    <source>
        <dbReference type="ARBA" id="ARBA00022989"/>
    </source>
</evidence>
<dbReference type="EMBL" id="CP096040">
    <property type="protein sequence ID" value="USQ98510.1"/>
    <property type="molecule type" value="Genomic_DNA"/>
</dbReference>
<comment type="similarity">
    <text evidence="9">Belongs to the SecE/SEC61-gamma family.</text>
</comment>
<keyword evidence="6 9" id="KW-1133">Transmembrane helix</keyword>
<keyword evidence="3 9" id="KW-1003">Cell membrane</keyword>